<evidence type="ECO:0000313" key="7">
    <source>
        <dbReference type="EnsemblMetazoa" id="MDOA002082-PA"/>
    </source>
</evidence>
<keyword evidence="3" id="KW-0862">Zinc</keyword>
<dbReference type="KEGG" id="mde:101898524"/>
<dbReference type="Pfam" id="PF00567">
    <property type="entry name" value="TUDOR"/>
    <property type="match status" value="2"/>
</dbReference>
<dbReference type="eggNOG" id="ENOG502TB8V">
    <property type="taxonomic scope" value="Eukaryota"/>
</dbReference>
<dbReference type="AlphaFoldDB" id="A0A1I8M7L4"/>
<dbReference type="CDD" id="cd20379">
    <property type="entry name" value="Tudor_dTUD-like"/>
    <property type="match status" value="1"/>
</dbReference>
<organism evidence="7">
    <name type="scientific">Musca domestica</name>
    <name type="common">House fly</name>
    <dbReference type="NCBI Taxonomy" id="7370"/>
    <lineage>
        <taxon>Eukaryota</taxon>
        <taxon>Metazoa</taxon>
        <taxon>Ecdysozoa</taxon>
        <taxon>Arthropoda</taxon>
        <taxon>Hexapoda</taxon>
        <taxon>Insecta</taxon>
        <taxon>Pterygota</taxon>
        <taxon>Neoptera</taxon>
        <taxon>Endopterygota</taxon>
        <taxon>Diptera</taxon>
        <taxon>Brachycera</taxon>
        <taxon>Muscomorpha</taxon>
        <taxon>Muscoidea</taxon>
        <taxon>Muscidae</taxon>
        <taxon>Musca</taxon>
    </lineage>
</organism>
<keyword evidence="1" id="KW-0479">Metal-binding</keyword>
<evidence type="ECO:0000259" key="5">
    <source>
        <dbReference type="PROSITE" id="PS50304"/>
    </source>
</evidence>
<sequence length="938" mass="104659">MSELPCSKCRQPGKFYCERCLEPYCSSDCQVGDWQDHKSRCFKIPNLIPMHNLSLKSDTSFRRSHGGSKENINDTKRSNCNTFAGTKARNPIECGESCTGAKPKKLLQDGDFTLVTKAVATSTPIPTATVDVAPPKNVSNILNSVITAEKPANWRMHFPPPNGYFDAIIQFVEEADQANKHFLWVTDIKYDGPLRKLLAEINRNINQQEPCKAELIYPGALVAAPLGKILYRAEVLDCSAQAQKADVRLIDYGNELRIPYNQLFAPIPIMANLNAYAFRVCLRGDCGPLNIESVVTIKIVGQKHSEGYYNVESKEKSIPMELPVELLTKEKSLTVVKYFVDGRHALLRLNGNEDLNSLDEVLNSEQTIQYEFEKVPSEGTFVAARTKHGWKRARLLAHWEKGHEYLVYAIDEGFITRSPQIKRIPSAFLCHPMQVFAVSTNSVEYMLSETMLATVKKLSIQLLPATSVTAGKDSKTHLSCALFEDSRKIVDVVIASVFTGCIKELDIDLWYDLPGPGSFVTVSHVITFKEVYIAALETRDYDKIFEAEHGKCIPFNAGASDELKKDAIVFVCDPHGHKYRGQIIECEANSYRIKNIDKGAEFSVDRKYIFKPTNLIRYLPVRCSLIKLMYLSTVPTPIAYNKALTSLEKCMENAAEFEVFSDKENTGVDLLFRTKERQSLCKKLLPLVFDAADMPATAPLYDNTTQQQQPPPEVPKRVVVNERAPVAMTLTPPNTPVTVEPPQAAAAAVISPKILTLDDLEIIPIQCGENAELYTLDATSIVNLDGPYITAADFSNKTYLRKLETSLASVAEYCNSPKAPKGGYAPKKMELCLSVFADDGQWYRAMCIDSQNDNFLVLFLDYGNLSKVSKKDIMPMIPDLMFPSNANMVYIEGIKTKEQALKFAKSLQTNPIVKAHVTQIPESDAYLAKVHGLDTIIA</sequence>
<dbReference type="SUPFAM" id="SSF144232">
    <property type="entry name" value="HIT/MYND zinc finger-like"/>
    <property type="match status" value="1"/>
</dbReference>
<feature type="domain" description="Tudor" evidence="5">
    <location>
        <begin position="825"/>
        <end position="883"/>
    </location>
</feature>
<evidence type="ECO:0000256" key="4">
    <source>
        <dbReference type="PROSITE-ProRule" id="PRU00134"/>
    </source>
</evidence>
<dbReference type="InterPro" id="IPR002893">
    <property type="entry name" value="Znf_MYND"/>
</dbReference>
<dbReference type="Pfam" id="PF01753">
    <property type="entry name" value="zf-MYND"/>
    <property type="match status" value="1"/>
</dbReference>
<dbReference type="VEuPathDB" id="VectorBase:MDOMA2_002451"/>
<dbReference type="InterPro" id="IPR050621">
    <property type="entry name" value="Tudor_domain_containing"/>
</dbReference>
<dbReference type="RefSeq" id="XP_005191857.2">
    <property type="nucleotide sequence ID" value="XM_005191800.4"/>
</dbReference>
<evidence type="ECO:0008006" key="8">
    <source>
        <dbReference type="Google" id="ProtNLM"/>
    </source>
</evidence>
<feature type="domain" description="MYND-type" evidence="6">
    <location>
        <begin position="6"/>
        <end position="41"/>
    </location>
</feature>
<proteinExistence type="predicted"/>
<name>A0A1I8M7L4_MUSDO</name>
<gene>
    <name evidence="7" type="primary">101898524</name>
</gene>
<dbReference type="PROSITE" id="PS50865">
    <property type="entry name" value="ZF_MYND_2"/>
    <property type="match status" value="1"/>
</dbReference>
<protein>
    <recommendedName>
        <fullName evidence="8">Tudor domain protein</fullName>
    </recommendedName>
</protein>
<dbReference type="SUPFAM" id="SSF63748">
    <property type="entry name" value="Tudor/PWWP/MBT"/>
    <property type="match status" value="3"/>
</dbReference>
<dbReference type="Gene3D" id="6.10.140.2220">
    <property type="match status" value="1"/>
</dbReference>
<reference evidence="7" key="1">
    <citation type="submission" date="2020-05" db="UniProtKB">
        <authorList>
            <consortium name="EnsemblMetazoa"/>
        </authorList>
    </citation>
    <scope>IDENTIFICATION</scope>
    <source>
        <strain evidence="7">Aabys</strain>
    </source>
</reference>
<dbReference type="PROSITE" id="PS50304">
    <property type="entry name" value="TUDOR"/>
    <property type="match status" value="1"/>
</dbReference>
<accession>A0A1I8M7L4</accession>
<dbReference type="InterPro" id="IPR002999">
    <property type="entry name" value="Tudor"/>
</dbReference>
<dbReference type="VEuPathDB" id="VectorBase:MDOA002082"/>
<dbReference type="STRING" id="7370.A0A1I8M7L4"/>
<dbReference type="EnsemblMetazoa" id="MDOA002082-RA">
    <property type="protein sequence ID" value="MDOA002082-PA"/>
    <property type="gene ID" value="MDOA002082"/>
</dbReference>
<dbReference type="SMART" id="SM00333">
    <property type="entry name" value="TUDOR"/>
    <property type="match status" value="3"/>
</dbReference>
<dbReference type="GO" id="GO:0008270">
    <property type="term" value="F:zinc ion binding"/>
    <property type="evidence" value="ECO:0007669"/>
    <property type="project" value="UniProtKB-KW"/>
</dbReference>
<evidence type="ECO:0000256" key="2">
    <source>
        <dbReference type="ARBA" id="ARBA00022771"/>
    </source>
</evidence>
<dbReference type="Gene3D" id="2.30.30.140">
    <property type="match status" value="2"/>
</dbReference>
<evidence type="ECO:0000256" key="3">
    <source>
        <dbReference type="ARBA" id="ARBA00022833"/>
    </source>
</evidence>
<dbReference type="OrthoDB" id="10023235at2759"/>
<keyword evidence="2 4" id="KW-0863">Zinc-finger</keyword>
<evidence type="ECO:0000259" key="6">
    <source>
        <dbReference type="PROSITE" id="PS50865"/>
    </source>
</evidence>
<dbReference type="PANTHER" id="PTHR22948">
    <property type="entry name" value="TUDOR DOMAIN CONTAINING PROTEIN"/>
    <property type="match status" value="1"/>
</dbReference>
<evidence type="ECO:0000256" key="1">
    <source>
        <dbReference type="ARBA" id="ARBA00022723"/>
    </source>
</evidence>